<evidence type="ECO:0000313" key="4">
    <source>
        <dbReference type="RefSeq" id="XP_010480781.1"/>
    </source>
</evidence>
<dbReference type="PANTHER" id="PTHR11306">
    <property type="entry name" value="NIEMANN PICK TYPE C2 PROTEIN NPC2-RELATED"/>
    <property type="match status" value="1"/>
</dbReference>
<dbReference type="Pfam" id="PF02221">
    <property type="entry name" value="E1_DerP2_DerF2"/>
    <property type="match status" value="1"/>
</dbReference>
<evidence type="ECO:0000313" key="3">
    <source>
        <dbReference type="Proteomes" id="UP000694864"/>
    </source>
</evidence>
<dbReference type="InterPro" id="IPR003172">
    <property type="entry name" value="ML_dom"/>
</dbReference>
<organism evidence="3 4">
    <name type="scientific">Camelina sativa</name>
    <name type="common">False flax</name>
    <name type="synonym">Myagrum sativum</name>
    <dbReference type="NCBI Taxonomy" id="90675"/>
    <lineage>
        <taxon>Eukaryota</taxon>
        <taxon>Viridiplantae</taxon>
        <taxon>Streptophyta</taxon>
        <taxon>Embryophyta</taxon>
        <taxon>Tracheophyta</taxon>
        <taxon>Spermatophyta</taxon>
        <taxon>Magnoliopsida</taxon>
        <taxon>eudicotyledons</taxon>
        <taxon>Gunneridae</taxon>
        <taxon>Pentapetalae</taxon>
        <taxon>rosids</taxon>
        <taxon>malvids</taxon>
        <taxon>Brassicales</taxon>
        <taxon>Brassicaceae</taxon>
        <taxon>Camelineae</taxon>
        <taxon>Camelina</taxon>
    </lineage>
</organism>
<name>A0ABM0X501_CAMSA</name>
<evidence type="ECO:0000256" key="1">
    <source>
        <dbReference type="SAM" id="SignalP"/>
    </source>
</evidence>
<reference evidence="3" key="1">
    <citation type="journal article" date="2014" name="Nat. Commun.">
        <title>The emerging biofuel crop Camelina sativa retains a highly undifferentiated hexaploid genome structure.</title>
        <authorList>
            <person name="Kagale S."/>
            <person name="Koh C."/>
            <person name="Nixon J."/>
            <person name="Bollina V."/>
            <person name="Clarke W.E."/>
            <person name="Tuteja R."/>
            <person name="Spillane C."/>
            <person name="Robinson S.J."/>
            <person name="Links M.G."/>
            <person name="Clarke C."/>
            <person name="Higgins E.E."/>
            <person name="Huebert T."/>
            <person name="Sharpe A.G."/>
            <person name="Parkin I.A."/>
        </authorList>
    </citation>
    <scope>NUCLEOTIDE SEQUENCE [LARGE SCALE GENOMIC DNA]</scope>
    <source>
        <strain evidence="3">cv. DH55</strain>
    </source>
</reference>
<feature type="domain" description="MD-2-related lipid-recognition" evidence="2">
    <location>
        <begin position="31"/>
        <end position="147"/>
    </location>
</feature>
<sequence length="161" mass="18093">MAISQAKPLLLLLLLVSLFLLPALGNKTRFFGNCDTQHQYPAIPTAVDISPYPVYRIRNANFTITGYTKIAIPSGVSVDLYLRGRYFRPTYSLCDITACPVSPGPFVLTFTNVFTSKYQKLQPDVMVNLRIMEKNMKDPIMCMGFLCPFTGYVPHLSQVTE</sequence>
<feature type="chain" id="PRO_5045316951" evidence="1">
    <location>
        <begin position="26"/>
        <end position="161"/>
    </location>
</feature>
<protein>
    <submittedName>
        <fullName evidence="4">Uncharacterized protein LOC104759571</fullName>
    </submittedName>
</protein>
<proteinExistence type="predicted"/>
<dbReference type="InterPro" id="IPR014756">
    <property type="entry name" value="Ig_E-set"/>
</dbReference>
<feature type="signal peptide" evidence="1">
    <location>
        <begin position="1"/>
        <end position="25"/>
    </location>
</feature>
<dbReference type="RefSeq" id="XP_010480781.1">
    <property type="nucleotide sequence ID" value="XM_010482479.2"/>
</dbReference>
<dbReference type="Proteomes" id="UP000694864">
    <property type="component" value="Chromosome 17"/>
</dbReference>
<dbReference type="InterPro" id="IPR039670">
    <property type="entry name" value="NPC2-like"/>
</dbReference>
<keyword evidence="3" id="KW-1185">Reference proteome</keyword>
<keyword evidence="1" id="KW-0732">Signal</keyword>
<dbReference type="PANTHER" id="PTHR11306:SF51">
    <property type="entry name" value="MD-2-RELATED LIPID-RECOGNITION DOMAIN-CONTAINING PROTEIN"/>
    <property type="match status" value="1"/>
</dbReference>
<dbReference type="GeneID" id="104759571"/>
<reference evidence="4" key="2">
    <citation type="submission" date="2025-08" db="UniProtKB">
        <authorList>
            <consortium name="RefSeq"/>
        </authorList>
    </citation>
    <scope>IDENTIFICATION</scope>
    <source>
        <tissue evidence="4">Leaf</tissue>
    </source>
</reference>
<evidence type="ECO:0000259" key="2">
    <source>
        <dbReference type="SMART" id="SM00737"/>
    </source>
</evidence>
<accession>A0ABM0X501</accession>
<dbReference type="SUPFAM" id="SSF81296">
    <property type="entry name" value="E set domains"/>
    <property type="match status" value="1"/>
</dbReference>
<dbReference type="SMART" id="SM00737">
    <property type="entry name" value="ML"/>
    <property type="match status" value="1"/>
</dbReference>
<gene>
    <name evidence="4" type="primary">LOC104759571</name>
</gene>